<reference evidence="4 5" key="1">
    <citation type="submission" date="2016-02" db="EMBL/GenBank/DDBJ databases">
        <title>Genome sequence of Clostridium tepidiprofundi DSM 19306.</title>
        <authorList>
            <person name="Poehlein A."/>
            <person name="Daniel R."/>
        </authorList>
    </citation>
    <scope>NUCLEOTIDE SEQUENCE [LARGE SCALE GENOMIC DNA]</scope>
    <source>
        <strain evidence="4 5">DSM 19306</strain>
    </source>
</reference>
<evidence type="ECO:0000256" key="3">
    <source>
        <dbReference type="SAM" id="Phobius"/>
    </source>
</evidence>
<dbReference type="STRING" id="1121338.CLTEP_06960"/>
<dbReference type="OrthoDB" id="9806575at2"/>
<keyword evidence="3" id="KW-0472">Membrane</keyword>
<keyword evidence="3" id="KW-1133">Transmembrane helix</keyword>
<dbReference type="Proteomes" id="UP000075531">
    <property type="component" value="Unassembled WGS sequence"/>
</dbReference>
<sequence length="105" mass="11632">MNIIGWVLVTIGATFLFLGGLGIYRMPDVLNQSQAGTKASTLGIVSLLIGLIFFHPSWGFKLFIIAVFFLSTSPIASHNITRAALKRKKEEFVLNENAYENRGEE</sequence>
<dbReference type="EMBL" id="LTBA01000004">
    <property type="protein sequence ID" value="KYH35292.1"/>
    <property type="molecule type" value="Genomic_DNA"/>
</dbReference>
<evidence type="ECO:0000256" key="2">
    <source>
        <dbReference type="ARBA" id="ARBA00008404"/>
    </source>
</evidence>
<comment type="subcellular location">
    <subcellularLocation>
        <location evidence="1">Membrane</location>
        <topology evidence="1">Multi-pass membrane protein</topology>
    </subcellularLocation>
</comment>
<gene>
    <name evidence="4" type="primary">mnhG1</name>
    <name evidence="4" type="ORF">CLTEP_06960</name>
</gene>
<evidence type="ECO:0000313" key="5">
    <source>
        <dbReference type="Proteomes" id="UP000075531"/>
    </source>
</evidence>
<dbReference type="RefSeq" id="WP_066822651.1">
    <property type="nucleotide sequence ID" value="NZ_LTBA01000004.1"/>
</dbReference>
<name>A0A151B6B7_9CLOT</name>
<dbReference type="Pfam" id="PF03334">
    <property type="entry name" value="PhaG_MnhG_YufB"/>
    <property type="match status" value="1"/>
</dbReference>
<feature type="transmembrane region" description="Helical" evidence="3">
    <location>
        <begin position="6"/>
        <end position="24"/>
    </location>
</feature>
<dbReference type="GO" id="GO:0015385">
    <property type="term" value="F:sodium:proton antiporter activity"/>
    <property type="evidence" value="ECO:0007669"/>
    <property type="project" value="TreeGrafter"/>
</dbReference>
<evidence type="ECO:0000313" key="4">
    <source>
        <dbReference type="EMBL" id="KYH35292.1"/>
    </source>
</evidence>
<feature type="transmembrane region" description="Helical" evidence="3">
    <location>
        <begin position="60"/>
        <end position="80"/>
    </location>
</feature>
<dbReference type="NCBIfam" id="TIGR01300">
    <property type="entry name" value="CPA3_mnhG_phaG"/>
    <property type="match status" value="1"/>
</dbReference>
<feature type="transmembrane region" description="Helical" evidence="3">
    <location>
        <begin position="36"/>
        <end position="54"/>
    </location>
</feature>
<accession>A0A151B6B7</accession>
<dbReference type="PATRIC" id="fig|1121338.3.peg.706"/>
<comment type="caution">
    <text evidence="4">The sequence shown here is derived from an EMBL/GenBank/DDBJ whole genome shotgun (WGS) entry which is preliminary data.</text>
</comment>
<dbReference type="PANTHER" id="PTHR34703:SF1">
    <property type="entry name" value="ANTIPORTER SUBUNIT MNHG2-RELATED"/>
    <property type="match status" value="1"/>
</dbReference>
<comment type="similarity">
    <text evidence="2">Belongs to the CPA3 antiporters (TC 2.A.63) subunit G family.</text>
</comment>
<dbReference type="PANTHER" id="PTHR34703">
    <property type="entry name" value="ANTIPORTER SUBUNIT MNHG2-RELATED"/>
    <property type="match status" value="1"/>
</dbReference>
<evidence type="ECO:0000256" key="1">
    <source>
        <dbReference type="ARBA" id="ARBA00004141"/>
    </source>
</evidence>
<organism evidence="4 5">
    <name type="scientific">Clostridium tepidiprofundi DSM 19306</name>
    <dbReference type="NCBI Taxonomy" id="1121338"/>
    <lineage>
        <taxon>Bacteria</taxon>
        <taxon>Bacillati</taxon>
        <taxon>Bacillota</taxon>
        <taxon>Clostridia</taxon>
        <taxon>Eubacteriales</taxon>
        <taxon>Clostridiaceae</taxon>
        <taxon>Clostridium</taxon>
    </lineage>
</organism>
<dbReference type="AlphaFoldDB" id="A0A151B6B7"/>
<protein>
    <submittedName>
        <fullName evidence="4">Na(+)/H(+) antiporter subunit G1</fullName>
    </submittedName>
</protein>
<dbReference type="InterPro" id="IPR005133">
    <property type="entry name" value="PhaG_MnhG_YufB"/>
</dbReference>
<keyword evidence="3" id="KW-0812">Transmembrane</keyword>
<proteinExistence type="inferred from homology"/>
<keyword evidence="5" id="KW-1185">Reference proteome</keyword>